<dbReference type="EMBL" id="JARQZJ010000061">
    <property type="protein sequence ID" value="KAK9878800.1"/>
    <property type="molecule type" value="Genomic_DNA"/>
</dbReference>
<proteinExistence type="predicted"/>
<evidence type="ECO:0000313" key="1">
    <source>
        <dbReference type="EMBL" id="KAK9878800.1"/>
    </source>
</evidence>
<keyword evidence="2" id="KW-1185">Reference proteome</keyword>
<gene>
    <name evidence="1" type="ORF">WA026_003638</name>
</gene>
<sequence>MVQQFIQRDPTLVFGLENHTKKYPQNGLRNDPLNFCCSIHKTVEILNEITQKALNGILDNSLHRSEKQSGVLELISSQSRVQNAFRALIPITRDGFILRNAGNRSIRERYEYRITGKWKNQVELDNRHLRKYKDINLTWWLTIIYLPCTVIAESRLSSVYKVDDQGSLFDRERRRRHRSGIYHFYGR</sequence>
<dbReference type="AlphaFoldDB" id="A0AAW1U8B3"/>
<protein>
    <submittedName>
        <fullName evidence="1">Uncharacterized protein</fullName>
    </submittedName>
</protein>
<reference evidence="1 2" key="1">
    <citation type="submission" date="2023-03" db="EMBL/GenBank/DDBJ databases">
        <title>Genome insight into feeding habits of ladybird beetles.</title>
        <authorList>
            <person name="Li H.-S."/>
            <person name="Huang Y.-H."/>
            <person name="Pang H."/>
        </authorList>
    </citation>
    <scope>NUCLEOTIDE SEQUENCE [LARGE SCALE GENOMIC DNA]</scope>
    <source>
        <strain evidence="1">SYSU_2023b</strain>
        <tissue evidence="1">Whole body</tissue>
    </source>
</reference>
<evidence type="ECO:0000313" key="2">
    <source>
        <dbReference type="Proteomes" id="UP001431783"/>
    </source>
</evidence>
<dbReference type="Proteomes" id="UP001431783">
    <property type="component" value="Unassembled WGS sequence"/>
</dbReference>
<comment type="caution">
    <text evidence="1">The sequence shown here is derived from an EMBL/GenBank/DDBJ whole genome shotgun (WGS) entry which is preliminary data.</text>
</comment>
<organism evidence="1 2">
    <name type="scientific">Henosepilachna vigintioctopunctata</name>
    <dbReference type="NCBI Taxonomy" id="420089"/>
    <lineage>
        <taxon>Eukaryota</taxon>
        <taxon>Metazoa</taxon>
        <taxon>Ecdysozoa</taxon>
        <taxon>Arthropoda</taxon>
        <taxon>Hexapoda</taxon>
        <taxon>Insecta</taxon>
        <taxon>Pterygota</taxon>
        <taxon>Neoptera</taxon>
        <taxon>Endopterygota</taxon>
        <taxon>Coleoptera</taxon>
        <taxon>Polyphaga</taxon>
        <taxon>Cucujiformia</taxon>
        <taxon>Coccinelloidea</taxon>
        <taxon>Coccinellidae</taxon>
        <taxon>Epilachninae</taxon>
        <taxon>Epilachnini</taxon>
        <taxon>Henosepilachna</taxon>
    </lineage>
</organism>
<name>A0AAW1U8B3_9CUCU</name>
<accession>A0AAW1U8B3</accession>